<keyword evidence="5" id="KW-1185">Reference proteome</keyword>
<dbReference type="Proteomes" id="UP000266198">
    <property type="component" value="Unassembled WGS sequence"/>
</dbReference>
<dbReference type="EMBL" id="MWUR01000004">
    <property type="protein sequence ID" value="PCF51632.1"/>
    <property type="molecule type" value="Genomic_DNA"/>
</dbReference>
<sequence>MGCPLRSQCMKHSTNPNTNKRLFKNLTWDYFKAFTNKQLSNSKTKHIYQKRKIDVESTFGNLKANLGFQRLSVRTQSKVECELGIALMAVNIRKLAKISARFRSLIRKKPLNSKKMNFDGFFLKELKVYVPAL</sequence>
<dbReference type="PANTHER" id="PTHR33408">
    <property type="entry name" value="TRANSPOSASE"/>
    <property type="match status" value="1"/>
</dbReference>
<dbReference type="Pfam" id="PF13751">
    <property type="entry name" value="DDE_Tnp_1_6"/>
    <property type="match status" value="1"/>
</dbReference>
<evidence type="ECO:0000313" key="3">
    <source>
        <dbReference type="EMBL" id="RIZ50361.1"/>
    </source>
</evidence>
<dbReference type="RefSeq" id="WP_096596437.1">
    <property type="nucleotide sequence ID" value="NZ_LR134263.1"/>
</dbReference>
<feature type="domain" description="Transposase DDE" evidence="1">
    <location>
        <begin position="2"/>
        <end position="96"/>
    </location>
</feature>
<reference evidence="3 5" key="2">
    <citation type="submission" date="2017-06" db="EMBL/GenBank/DDBJ databases">
        <title>Identification of a new gene, sdsY, involved in staphylococcal internalization in non-professional phagocytic cells (NPPCs).</title>
        <authorList>
            <person name="Maali Y."/>
            <person name="Martins-Simoes P."/>
            <person name="Trouillet-Assant S."/>
            <person name="Laurent F."/>
            <person name="Diot A."/>
            <person name="Verhoeven P."/>
            <person name="Bouvard D."/>
            <person name="Vandenesch F."/>
            <person name="Bes M."/>
        </authorList>
    </citation>
    <scope>NUCLEOTIDE SEQUENCE [LARGE SCALE GENOMIC DNA]</scope>
    <source>
        <strain evidence="3 5">Heidy</strain>
    </source>
</reference>
<name>A0AAX0QXD5_9STAP</name>
<dbReference type="InterPro" id="IPR025668">
    <property type="entry name" value="Tnp_DDE_dom"/>
</dbReference>
<accession>A0AAX0QXD5</accession>
<proteinExistence type="predicted"/>
<evidence type="ECO:0000313" key="2">
    <source>
        <dbReference type="EMBL" id="PCF51632.1"/>
    </source>
</evidence>
<reference evidence="2 4" key="1">
    <citation type="journal article" date="2017" name="PLoS ONE">
        <title>Development of a real-time PCR for detection of Staphylococcus pseudintermedius using a novel automated comparison of whole-genome sequences.</title>
        <authorList>
            <person name="Verstappen K.M."/>
            <person name="Huijbregts L."/>
            <person name="Spaninks M."/>
            <person name="Wagenaar J.A."/>
            <person name="Fluit A.C."/>
            <person name="Duim B."/>
        </authorList>
    </citation>
    <scope>NUCLEOTIDE SEQUENCE [LARGE SCALE GENOMIC DNA]</scope>
    <source>
        <strain evidence="2 4">15S02591-1</strain>
    </source>
</reference>
<protein>
    <recommendedName>
        <fullName evidence="1">Transposase DDE domain-containing protein</fullName>
    </recommendedName>
</protein>
<evidence type="ECO:0000259" key="1">
    <source>
        <dbReference type="Pfam" id="PF13751"/>
    </source>
</evidence>
<gene>
    <name evidence="2" type="ORF">B5C07_03815</name>
    <name evidence="3" type="ORF">CDL68_11510</name>
</gene>
<evidence type="ECO:0000313" key="5">
    <source>
        <dbReference type="Proteomes" id="UP000266198"/>
    </source>
</evidence>
<evidence type="ECO:0000313" key="4">
    <source>
        <dbReference type="Proteomes" id="UP000217473"/>
    </source>
</evidence>
<comment type="caution">
    <text evidence="2">The sequence shown here is derived from an EMBL/GenBank/DDBJ whole genome shotgun (WGS) entry which is preliminary data.</text>
</comment>
<organism evidence="2 4">
    <name type="scientific">Staphylococcus delphini</name>
    <dbReference type="NCBI Taxonomy" id="53344"/>
    <lineage>
        <taxon>Bacteria</taxon>
        <taxon>Bacillati</taxon>
        <taxon>Bacillota</taxon>
        <taxon>Bacilli</taxon>
        <taxon>Bacillales</taxon>
        <taxon>Staphylococcaceae</taxon>
        <taxon>Staphylococcus</taxon>
        <taxon>Staphylococcus intermedius group</taxon>
    </lineage>
</organism>
<dbReference type="Proteomes" id="UP000217473">
    <property type="component" value="Unassembled WGS sequence"/>
</dbReference>
<dbReference type="AlphaFoldDB" id="A0AAX0QXD5"/>
<dbReference type="EMBL" id="NIPK01000030">
    <property type="protein sequence ID" value="RIZ50361.1"/>
    <property type="molecule type" value="Genomic_DNA"/>
</dbReference>